<feature type="domain" description="RNase H type-1" evidence="1">
    <location>
        <begin position="25"/>
        <end position="60"/>
    </location>
</feature>
<name>A0ABR2C4K9_9ROSI</name>
<dbReference type="Proteomes" id="UP001472677">
    <property type="component" value="Unassembled WGS sequence"/>
</dbReference>
<evidence type="ECO:0000259" key="1">
    <source>
        <dbReference type="Pfam" id="PF13456"/>
    </source>
</evidence>
<evidence type="ECO:0000313" key="3">
    <source>
        <dbReference type="Proteomes" id="UP001472677"/>
    </source>
</evidence>
<dbReference type="InterPro" id="IPR002156">
    <property type="entry name" value="RNaseH_domain"/>
</dbReference>
<sequence>MYVGDELGQFNCSLRVETMVLSDNATTTKFREMFSRNWEVCFSHILREGNAVADKLVKLAREHGRGNLFFDRPPSAVLDLVLKDQDGT</sequence>
<dbReference type="Pfam" id="PF13456">
    <property type="entry name" value="RVT_3"/>
    <property type="match status" value="1"/>
</dbReference>
<comment type="caution">
    <text evidence="2">The sequence shown here is derived from an EMBL/GenBank/DDBJ whole genome shotgun (WGS) entry which is preliminary data.</text>
</comment>
<organism evidence="2 3">
    <name type="scientific">Hibiscus sabdariffa</name>
    <name type="common">roselle</name>
    <dbReference type="NCBI Taxonomy" id="183260"/>
    <lineage>
        <taxon>Eukaryota</taxon>
        <taxon>Viridiplantae</taxon>
        <taxon>Streptophyta</taxon>
        <taxon>Embryophyta</taxon>
        <taxon>Tracheophyta</taxon>
        <taxon>Spermatophyta</taxon>
        <taxon>Magnoliopsida</taxon>
        <taxon>eudicotyledons</taxon>
        <taxon>Gunneridae</taxon>
        <taxon>Pentapetalae</taxon>
        <taxon>rosids</taxon>
        <taxon>malvids</taxon>
        <taxon>Malvales</taxon>
        <taxon>Malvaceae</taxon>
        <taxon>Malvoideae</taxon>
        <taxon>Hibiscus</taxon>
    </lineage>
</organism>
<evidence type="ECO:0000313" key="2">
    <source>
        <dbReference type="EMBL" id="KAK8514290.1"/>
    </source>
</evidence>
<proteinExistence type="predicted"/>
<keyword evidence="3" id="KW-1185">Reference proteome</keyword>
<gene>
    <name evidence="2" type="ORF">V6N12_009000</name>
</gene>
<protein>
    <recommendedName>
        <fullName evidence="1">RNase H type-1 domain-containing protein</fullName>
    </recommendedName>
</protein>
<accession>A0ABR2C4K9</accession>
<reference evidence="2 3" key="1">
    <citation type="journal article" date="2024" name="G3 (Bethesda)">
        <title>Genome assembly of Hibiscus sabdariffa L. provides insights into metabolisms of medicinal natural products.</title>
        <authorList>
            <person name="Kim T."/>
        </authorList>
    </citation>
    <scope>NUCLEOTIDE SEQUENCE [LARGE SCALE GENOMIC DNA]</scope>
    <source>
        <strain evidence="2">TK-2024</strain>
        <tissue evidence="2">Old leaves</tissue>
    </source>
</reference>
<dbReference type="EMBL" id="JBBPBM010000067">
    <property type="protein sequence ID" value="KAK8514290.1"/>
    <property type="molecule type" value="Genomic_DNA"/>
</dbReference>